<feature type="region of interest" description="Disordered" evidence="1">
    <location>
        <begin position="150"/>
        <end position="207"/>
    </location>
</feature>
<gene>
    <name evidence="3" type="ORF">MELIAE_LOCUS9080</name>
</gene>
<organism evidence="3 4">
    <name type="scientific">Brassicogethes aeneus</name>
    <name type="common">Rape pollen beetle</name>
    <name type="synonym">Meligethes aeneus</name>
    <dbReference type="NCBI Taxonomy" id="1431903"/>
    <lineage>
        <taxon>Eukaryota</taxon>
        <taxon>Metazoa</taxon>
        <taxon>Ecdysozoa</taxon>
        <taxon>Arthropoda</taxon>
        <taxon>Hexapoda</taxon>
        <taxon>Insecta</taxon>
        <taxon>Pterygota</taxon>
        <taxon>Neoptera</taxon>
        <taxon>Endopterygota</taxon>
        <taxon>Coleoptera</taxon>
        <taxon>Polyphaga</taxon>
        <taxon>Cucujiformia</taxon>
        <taxon>Nitidulidae</taxon>
        <taxon>Meligethinae</taxon>
        <taxon>Brassicogethes</taxon>
    </lineage>
</organism>
<accession>A0A9P0B9V3</accession>
<dbReference type="EMBL" id="OV121137">
    <property type="protein sequence ID" value="CAH0558840.1"/>
    <property type="molecule type" value="Genomic_DNA"/>
</dbReference>
<evidence type="ECO:0000313" key="4">
    <source>
        <dbReference type="Proteomes" id="UP001154078"/>
    </source>
</evidence>
<reference evidence="3" key="1">
    <citation type="submission" date="2021-12" db="EMBL/GenBank/DDBJ databases">
        <authorList>
            <person name="King R."/>
        </authorList>
    </citation>
    <scope>NUCLEOTIDE SEQUENCE</scope>
</reference>
<evidence type="ECO:0000313" key="3">
    <source>
        <dbReference type="EMBL" id="CAH0558840.1"/>
    </source>
</evidence>
<feature type="compositionally biased region" description="Polar residues" evidence="1">
    <location>
        <begin position="185"/>
        <end position="200"/>
    </location>
</feature>
<feature type="compositionally biased region" description="Polar residues" evidence="1">
    <location>
        <begin position="151"/>
        <end position="172"/>
    </location>
</feature>
<feature type="domain" description="DUF4806" evidence="2">
    <location>
        <begin position="354"/>
        <end position="435"/>
    </location>
</feature>
<dbReference type="PANTHER" id="PTHR34153:SF2">
    <property type="entry name" value="SI:CH211-262H13.3-RELATED"/>
    <property type="match status" value="1"/>
</dbReference>
<dbReference type="AlphaFoldDB" id="A0A9P0B9V3"/>
<evidence type="ECO:0000259" key="2">
    <source>
        <dbReference type="Pfam" id="PF16064"/>
    </source>
</evidence>
<proteinExistence type="predicted"/>
<sequence length="469" mass="53494">MEKQWKVVQFNNEEEGQSIEVVPSRWINGTDCFWPPFDNRKDVESAIKHCLSPQEGTWRKYTNVVSKTRSYGKFATASARANKVVALSDIDNSESEKLPAKRTVKKNLIYANYSLNANDTSEEESGINPQIPKFPMLLKNKKIGVEKKTEQANNSVGGANNLNINNQIFDSPSSKKIDSTKSKAQKSNTQQCDSQISNSQKFDDPKYQSQKFNSQVTTDFTQLKRATHKTVVEAEDRDEDYLDLLPSDDNNDSDAHYVSDHNSDIEVEPVLNVANKTFVGELHNNEAAAILETDQLGDNNNIVLKKLVRQTILNNRLIKEQNYMLKELISKLNAVGLKNMDPDEEQFLQQFKNTFPILEDDVLRNTNQLLYEDDKFYKYAVKMVSLEGGHTISECVRKAMKTILDDNLANSYSFKGHKAKKNFTAHKHFVTLIIDCVRNHVPQATTKEIEDQMAVWLTKAKRRMEALQQ</sequence>
<dbReference type="Pfam" id="PF16064">
    <property type="entry name" value="DUF4806"/>
    <property type="match status" value="1"/>
</dbReference>
<dbReference type="OrthoDB" id="6784356at2759"/>
<dbReference type="Proteomes" id="UP001154078">
    <property type="component" value="Chromosome 6"/>
</dbReference>
<keyword evidence="4" id="KW-1185">Reference proteome</keyword>
<protein>
    <recommendedName>
        <fullName evidence="2">DUF4806 domain-containing protein</fullName>
    </recommendedName>
</protein>
<evidence type="ECO:0000256" key="1">
    <source>
        <dbReference type="SAM" id="MobiDB-lite"/>
    </source>
</evidence>
<dbReference type="InterPro" id="IPR032071">
    <property type="entry name" value="DUF4806"/>
</dbReference>
<dbReference type="PANTHER" id="PTHR34153">
    <property type="entry name" value="SI:CH211-262H13.3-RELATED-RELATED"/>
    <property type="match status" value="1"/>
</dbReference>
<name>A0A9P0B9V3_BRAAE</name>